<accession>A0A6A5UQD4</accession>
<reference evidence="2" key="1">
    <citation type="journal article" date="2020" name="Stud. Mycol.">
        <title>101 Dothideomycetes genomes: a test case for predicting lifestyles and emergence of pathogens.</title>
        <authorList>
            <person name="Haridas S."/>
            <person name="Albert R."/>
            <person name="Binder M."/>
            <person name="Bloem J."/>
            <person name="Labutti K."/>
            <person name="Salamov A."/>
            <person name="Andreopoulos B."/>
            <person name="Baker S."/>
            <person name="Barry K."/>
            <person name="Bills G."/>
            <person name="Bluhm B."/>
            <person name="Cannon C."/>
            <person name="Castanera R."/>
            <person name="Culley D."/>
            <person name="Daum C."/>
            <person name="Ezra D."/>
            <person name="Gonzalez J."/>
            <person name="Henrissat B."/>
            <person name="Kuo A."/>
            <person name="Liang C."/>
            <person name="Lipzen A."/>
            <person name="Lutzoni F."/>
            <person name="Magnuson J."/>
            <person name="Mondo S."/>
            <person name="Nolan M."/>
            <person name="Ohm R."/>
            <person name="Pangilinan J."/>
            <person name="Park H.-J."/>
            <person name="Ramirez L."/>
            <person name="Alfaro M."/>
            <person name="Sun H."/>
            <person name="Tritt A."/>
            <person name="Yoshinaga Y."/>
            <person name="Zwiers L.-H."/>
            <person name="Turgeon B."/>
            <person name="Goodwin S."/>
            <person name="Spatafora J."/>
            <person name="Crous P."/>
            <person name="Grigoriev I."/>
        </authorList>
    </citation>
    <scope>NUCLEOTIDE SEQUENCE</scope>
    <source>
        <strain evidence="2">CBS 107.79</strain>
    </source>
</reference>
<feature type="transmembrane region" description="Helical" evidence="1">
    <location>
        <begin position="164"/>
        <end position="188"/>
    </location>
</feature>
<sequence length="237" mass="27276">MWRRFLVCCRSWSRQGLARCPHIFLIKTFWRRERRSNVNDHICQRGDPLRSLEVYSSLDLLLFTNTIRSPTPGATSLAVAAQHGLKEHTPSGTARECSCVRCNKRPCAMRQDGAVNQEQRAVGLNDEQVATPITTYPRLYHPSSSKSPSTYVYASRSFSICVRLILFTYLRIIIGVRLIFFTCLRIIFRAGYRVRVQEPPLLLLRRCVKHCFEIIVRFVKLAAFFELGSRHARRAAG</sequence>
<gene>
    <name evidence="2" type="ORF">BU23DRAFT_335769</name>
</gene>
<dbReference type="Proteomes" id="UP000800036">
    <property type="component" value="Unassembled WGS sequence"/>
</dbReference>
<evidence type="ECO:0000256" key="1">
    <source>
        <dbReference type="SAM" id="Phobius"/>
    </source>
</evidence>
<evidence type="ECO:0000313" key="3">
    <source>
        <dbReference type="Proteomes" id="UP000800036"/>
    </source>
</evidence>
<dbReference type="AlphaFoldDB" id="A0A6A5UQD4"/>
<keyword evidence="3" id="KW-1185">Reference proteome</keyword>
<evidence type="ECO:0000313" key="2">
    <source>
        <dbReference type="EMBL" id="KAF1965962.1"/>
    </source>
</evidence>
<name>A0A6A5UQD4_9PLEO</name>
<proteinExistence type="predicted"/>
<keyword evidence="1" id="KW-1133">Transmembrane helix</keyword>
<dbReference type="EMBL" id="ML976753">
    <property type="protein sequence ID" value="KAF1965962.1"/>
    <property type="molecule type" value="Genomic_DNA"/>
</dbReference>
<organism evidence="2 3">
    <name type="scientific">Bimuria novae-zelandiae CBS 107.79</name>
    <dbReference type="NCBI Taxonomy" id="1447943"/>
    <lineage>
        <taxon>Eukaryota</taxon>
        <taxon>Fungi</taxon>
        <taxon>Dikarya</taxon>
        <taxon>Ascomycota</taxon>
        <taxon>Pezizomycotina</taxon>
        <taxon>Dothideomycetes</taxon>
        <taxon>Pleosporomycetidae</taxon>
        <taxon>Pleosporales</taxon>
        <taxon>Massarineae</taxon>
        <taxon>Didymosphaeriaceae</taxon>
        <taxon>Bimuria</taxon>
    </lineage>
</organism>
<keyword evidence="1" id="KW-0472">Membrane</keyword>
<protein>
    <submittedName>
        <fullName evidence="2">Uncharacterized protein</fullName>
    </submittedName>
</protein>
<keyword evidence="1" id="KW-0812">Transmembrane</keyword>